<protein>
    <submittedName>
        <fullName evidence="1">Uncharacterized protein</fullName>
    </submittedName>
</protein>
<evidence type="ECO:0000313" key="1">
    <source>
        <dbReference type="EMBL" id="KKL73641.1"/>
    </source>
</evidence>
<proteinExistence type="predicted"/>
<organism evidence="1">
    <name type="scientific">marine sediment metagenome</name>
    <dbReference type="NCBI Taxonomy" id="412755"/>
    <lineage>
        <taxon>unclassified sequences</taxon>
        <taxon>metagenomes</taxon>
        <taxon>ecological metagenomes</taxon>
    </lineage>
</organism>
<name>A0A0F9F577_9ZZZZ</name>
<dbReference type="EMBL" id="LAZR01024897">
    <property type="protein sequence ID" value="KKL73641.1"/>
    <property type="molecule type" value="Genomic_DNA"/>
</dbReference>
<sequence length="90" mass="10495">MTFEVIEEEHGEGCPCCLDEVEVRLHAFLDIRVPTPHDDDSLQVTLYHNWIISDTMYLVFGRLYRILGLLPHDPFLQWLGIVDEAEKPQD</sequence>
<dbReference type="AlphaFoldDB" id="A0A0F9F577"/>
<comment type="caution">
    <text evidence="1">The sequence shown here is derived from an EMBL/GenBank/DDBJ whole genome shotgun (WGS) entry which is preliminary data.</text>
</comment>
<gene>
    <name evidence="1" type="ORF">LCGC14_2072820</name>
</gene>
<accession>A0A0F9F577</accession>
<reference evidence="1" key="1">
    <citation type="journal article" date="2015" name="Nature">
        <title>Complex archaea that bridge the gap between prokaryotes and eukaryotes.</title>
        <authorList>
            <person name="Spang A."/>
            <person name="Saw J.H."/>
            <person name="Jorgensen S.L."/>
            <person name="Zaremba-Niedzwiedzka K."/>
            <person name="Martijn J."/>
            <person name="Lind A.E."/>
            <person name="van Eijk R."/>
            <person name="Schleper C."/>
            <person name="Guy L."/>
            <person name="Ettema T.J."/>
        </authorList>
    </citation>
    <scope>NUCLEOTIDE SEQUENCE</scope>
</reference>